<protein>
    <recommendedName>
        <fullName evidence="4">Cytochrome c domain-containing protein</fullName>
    </recommendedName>
</protein>
<accession>A0A3M4M261</accession>
<evidence type="ECO:0000313" key="3">
    <source>
        <dbReference type="Proteomes" id="UP000277236"/>
    </source>
</evidence>
<gene>
    <name evidence="2" type="ORF">ALQ04_04108</name>
</gene>
<sequence>MRRALSVSVLSAVAGLAQAQSPAPFDCTNLFKFGANPGTTWTTFEQSPETMAWNWFACLNQPAAQGNPNRVWETLKPSDQVYLGNGAQPLPYAQREPLPADVSKQAQTLGLNMQRAFQNLDSIQQVDGLILQMGNQVPAAQRGQPVRFHLQMSEDTFNYIVQQKVYNANGQAALTSSLNFPSTAWELKTSWLWIGADQAFMKQLTDDGYYIIQAYYLADDEKTYNVGYAALSGMHVINKLSPSWVWTTFENRNNSKYSVTNDTPAKPMTNITGPTAEAKPVNATFQAQYPALAQYELIGVQYQNDGQLLANSQLESAFQSNSDCLACHSTAAYSKTKHYFNFALPEKDGIVYPVKELPDSVYAGYQKLDFVWSLKRAQWQRPAPKGE</sequence>
<organism evidence="2 3">
    <name type="scientific">Pseudomonas cichorii</name>
    <dbReference type="NCBI Taxonomy" id="36746"/>
    <lineage>
        <taxon>Bacteria</taxon>
        <taxon>Pseudomonadati</taxon>
        <taxon>Pseudomonadota</taxon>
        <taxon>Gammaproteobacteria</taxon>
        <taxon>Pseudomonadales</taxon>
        <taxon>Pseudomonadaceae</taxon>
        <taxon>Pseudomonas</taxon>
    </lineage>
</organism>
<evidence type="ECO:0008006" key="4">
    <source>
        <dbReference type="Google" id="ProtNLM"/>
    </source>
</evidence>
<comment type="caution">
    <text evidence="2">The sequence shown here is derived from an EMBL/GenBank/DDBJ whole genome shotgun (WGS) entry which is preliminary data.</text>
</comment>
<proteinExistence type="predicted"/>
<keyword evidence="1" id="KW-0732">Signal</keyword>
<dbReference type="OrthoDB" id="280897at2"/>
<feature type="signal peptide" evidence="1">
    <location>
        <begin position="1"/>
        <end position="19"/>
    </location>
</feature>
<dbReference type="EMBL" id="RBRE01000035">
    <property type="protein sequence ID" value="RMQ47815.1"/>
    <property type="molecule type" value="Genomic_DNA"/>
</dbReference>
<dbReference type="RefSeq" id="WP_122315439.1">
    <property type="nucleotide sequence ID" value="NZ_RBRE01000035.1"/>
</dbReference>
<evidence type="ECO:0000256" key="1">
    <source>
        <dbReference type="SAM" id="SignalP"/>
    </source>
</evidence>
<name>A0A3M4M261_PSECI</name>
<dbReference type="Proteomes" id="UP000277236">
    <property type="component" value="Unassembled WGS sequence"/>
</dbReference>
<dbReference type="AlphaFoldDB" id="A0A3M4M261"/>
<feature type="chain" id="PRO_5018009214" description="Cytochrome c domain-containing protein" evidence="1">
    <location>
        <begin position="20"/>
        <end position="387"/>
    </location>
</feature>
<reference evidence="2 3" key="1">
    <citation type="submission" date="2018-08" db="EMBL/GenBank/DDBJ databases">
        <title>Recombination of ecologically and evolutionarily significant loci maintains genetic cohesion in the Pseudomonas syringae species complex.</title>
        <authorList>
            <person name="Dillon M."/>
            <person name="Thakur S."/>
            <person name="Almeida R.N.D."/>
            <person name="Weir B.S."/>
            <person name="Guttman D.S."/>
        </authorList>
    </citation>
    <scope>NUCLEOTIDE SEQUENCE [LARGE SCALE GENOMIC DNA]</scope>
    <source>
        <strain evidence="2 3">ICMP 3353</strain>
    </source>
</reference>
<evidence type="ECO:0000313" key="2">
    <source>
        <dbReference type="EMBL" id="RMQ47815.1"/>
    </source>
</evidence>